<comment type="caution">
    <text evidence="4">The sequence shown here is derived from an EMBL/GenBank/DDBJ whole genome shotgun (WGS) entry which is preliminary data.</text>
</comment>
<dbReference type="PANTHER" id="PTHR12741">
    <property type="entry name" value="LYST-INTERACTING PROTEIN LIP5 DOPAMINE RESPONSIVE PROTEIN DRG-1"/>
    <property type="match status" value="1"/>
</dbReference>
<dbReference type="InterPro" id="IPR026899">
    <property type="entry name" value="FKS1-like_dom1"/>
</dbReference>
<proteinExistence type="predicted"/>
<dbReference type="PANTHER" id="PTHR12741:SF106">
    <property type="entry name" value="CALLOSE SYNTHASE 5"/>
    <property type="match status" value="1"/>
</dbReference>
<comment type="subcellular location">
    <subcellularLocation>
        <location evidence="1">Endomembrane system</location>
    </subcellularLocation>
</comment>
<sequence>RYYAFEKSFRLDPTSSGRGVRQFKTALLQRLEKEKEKTLAARVFLKDAKEIESFYIQYSENYVRARAETVRQIMEAAKDVQKKKEIYAPYNILPFDAASVSQAIMQLEEIKVVVTALRNIHGLNWPPSFWKKQQKTREVDLFDWLQAMFGFQMAYELHGMFAGNISVITGENIKPAYGGDDESFLEKVITPLYHIVEKESKKNGNGTTRHSAWCNYDDLNEYF</sequence>
<name>A0AA38C3E1_TAXCH</name>
<keyword evidence="5" id="KW-1185">Reference proteome</keyword>
<gene>
    <name evidence="4" type="ORF">KI387_042821</name>
</gene>
<dbReference type="GO" id="GO:0005886">
    <property type="term" value="C:plasma membrane"/>
    <property type="evidence" value="ECO:0007669"/>
    <property type="project" value="TreeGrafter"/>
</dbReference>
<reference evidence="4 5" key="1">
    <citation type="journal article" date="2021" name="Nat. Plants">
        <title>The Taxus genome provides insights into paclitaxel biosynthesis.</title>
        <authorList>
            <person name="Xiong X."/>
            <person name="Gou J."/>
            <person name="Liao Q."/>
            <person name="Li Y."/>
            <person name="Zhou Q."/>
            <person name="Bi G."/>
            <person name="Li C."/>
            <person name="Du R."/>
            <person name="Wang X."/>
            <person name="Sun T."/>
            <person name="Guo L."/>
            <person name="Liang H."/>
            <person name="Lu P."/>
            <person name="Wu Y."/>
            <person name="Zhang Z."/>
            <person name="Ro D.K."/>
            <person name="Shang Y."/>
            <person name="Huang S."/>
            <person name="Yan J."/>
        </authorList>
    </citation>
    <scope>NUCLEOTIDE SEQUENCE [LARGE SCALE GENOMIC DNA]</scope>
    <source>
        <strain evidence="4">Ta-2019</strain>
    </source>
</reference>
<dbReference type="SMART" id="SM01205">
    <property type="entry name" value="FKS1_dom1"/>
    <property type="match status" value="1"/>
</dbReference>
<dbReference type="Proteomes" id="UP000824469">
    <property type="component" value="Unassembled WGS sequence"/>
</dbReference>
<dbReference type="Gene3D" id="1.25.40.270">
    <property type="entry name" value="Vacuolar protein sorting-associated protein vta1"/>
    <property type="match status" value="1"/>
</dbReference>
<evidence type="ECO:0000256" key="2">
    <source>
        <dbReference type="ARBA" id="ARBA00023136"/>
    </source>
</evidence>
<protein>
    <recommendedName>
        <fullName evidence="3">1,3-beta-glucan synthase component FKS1-like domain-containing protein</fullName>
    </recommendedName>
</protein>
<dbReference type="GO" id="GO:0012505">
    <property type="term" value="C:endomembrane system"/>
    <property type="evidence" value="ECO:0007669"/>
    <property type="project" value="UniProtKB-SubCell"/>
</dbReference>
<dbReference type="InterPro" id="IPR023175">
    <property type="entry name" value="Vta1/CALS_N_sf"/>
</dbReference>
<evidence type="ECO:0000313" key="5">
    <source>
        <dbReference type="Proteomes" id="UP000824469"/>
    </source>
</evidence>
<dbReference type="EMBL" id="JAHRHJ020003309">
    <property type="protein sequence ID" value="KAH9291991.1"/>
    <property type="molecule type" value="Genomic_DNA"/>
</dbReference>
<dbReference type="Pfam" id="PF14288">
    <property type="entry name" value="FKS1_dom1"/>
    <property type="match status" value="1"/>
</dbReference>
<accession>A0AA38C3E1</accession>
<feature type="domain" description="1,3-beta-glucan synthase component FKS1-like" evidence="3">
    <location>
        <begin position="133"/>
        <end position="223"/>
    </location>
</feature>
<organism evidence="4 5">
    <name type="scientific">Taxus chinensis</name>
    <name type="common">Chinese yew</name>
    <name type="synonym">Taxus wallichiana var. chinensis</name>
    <dbReference type="NCBI Taxonomy" id="29808"/>
    <lineage>
        <taxon>Eukaryota</taxon>
        <taxon>Viridiplantae</taxon>
        <taxon>Streptophyta</taxon>
        <taxon>Embryophyta</taxon>
        <taxon>Tracheophyta</taxon>
        <taxon>Spermatophyta</taxon>
        <taxon>Pinopsida</taxon>
        <taxon>Pinidae</taxon>
        <taxon>Conifers II</taxon>
        <taxon>Cupressales</taxon>
        <taxon>Taxaceae</taxon>
        <taxon>Taxus</taxon>
    </lineage>
</organism>
<evidence type="ECO:0000313" key="4">
    <source>
        <dbReference type="EMBL" id="KAH9291991.1"/>
    </source>
</evidence>
<dbReference type="AlphaFoldDB" id="A0AA38C3E1"/>
<feature type="non-terminal residue" evidence="4">
    <location>
        <position position="1"/>
    </location>
</feature>
<evidence type="ECO:0000259" key="3">
    <source>
        <dbReference type="SMART" id="SM01205"/>
    </source>
</evidence>
<dbReference type="GO" id="GO:0046527">
    <property type="term" value="F:glucosyltransferase activity"/>
    <property type="evidence" value="ECO:0007669"/>
    <property type="project" value="TreeGrafter"/>
</dbReference>
<keyword evidence="2" id="KW-0472">Membrane</keyword>
<feature type="non-terminal residue" evidence="4">
    <location>
        <position position="223"/>
    </location>
</feature>
<evidence type="ECO:0000256" key="1">
    <source>
        <dbReference type="ARBA" id="ARBA00004308"/>
    </source>
</evidence>
<dbReference type="OMA" id="YSCAFLI"/>